<keyword evidence="3" id="KW-1185">Reference proteome</keyword>
<protein>
    <submittedName>
        <fullName evidence="2">Adhesive plaque matrix protein</fullName>
    </submittedName>
</protein>
<evidence type="ECO:0000256" key="1">
    <source>
        <dbReference type="SAM" id="SignalP"/>
    </source>
</evidence>
<keyword evidence="1" id="KW-0732">Signal</keyword>
<dbReference type="AlphaFoldDB" id="A0AAD8C1F5"/>
<name>A0AAD8C1F5_BIOPF</name>
<organism evidence="2 3">
    <name type="scientific">Biomphalaria pfeifferi</name>
    <name type="common">Bloodfluke planorb</name>
    <name type="synonym">Freshwater snail</name>
    <dbReference type="NCBI Taxonomy" id="112525"/>
    <lineage>
        <taxon>Eukaryota</taxon>
        <taxon>Metazoa</taxon>
        <taxon>Spiralia</taxon>
        <taxon>Lophotrochozoa</taxon>
        <taxon>Mollusca</taxon>
        <taxon>Gastropoda</taxon>
        <taxon>Heterobranchia</taxon>
        <taxon>Euthyneura</taxon>
        <taxon>Panpulmonata</taxon>
        <taxon>Hygrophila</taxon>
        <taxon>Lymnaeoidea</taxon>
        <taxon>Planorbidae</taxon>
        <taxon>Biomphalaria</taxon>
    </lineage>
</organism>
<proteinExistence type="predicted"/>
<reference evidence="2" key="2">
    <citation type="submission" date="2023-04" db="EMBL/GenBank/DDBJ databases">
        <authorList>
            <person name="Bu L."/>
            <person name="Lu L."/>
            <person name="Laidemitt M.R."/>
            <person name="Zhang S.M."/>
            <person name="Mutuku M."/>
            <person name="Mkoji G."/>
            <person name="Steinauer M."/>
            <person name="Loker E.S."/>
        </authorList>
    </citation>
    <scope>NUCLEOTIDE SEQUENCE</scope>
    <source>
        <strain evidence="2">KasaAsao</strain>
        <tissue evidence="2">Whole Snail</tissue>
    </source>
</reference>
<accession>A0AAD8C1F5</accession>
<feature type="signal peptide" evidence="1">
    <location>
        <begin position="1"/>
        <end position="25"/>
    </location>
</feature>
<sequence>MTNTIVMLQSGTGLLLLVLIQISVGQQYNYNQYVTYPSVQNYGTQSYGTTCNDLQCKIDECCVETYRSAQCVALAFSGNQAFCPRLKKCFSNSHCPATFCCVQYLDTTYARTCPNNNVYGNGYGNIYSNSYGNAYGSSPYGYAYDGGYGVDISTKLLDFPEGYCVPGAANGEVCYKAVPGSSITGTCPCKVAGNVCKIILDPFPIGKCAL</sequence>
<evidence type="ECO:0000313" key="2">
    <source>
        <dbReference type="EMBL" id="KAK0064498.1"/>
    </source>
</evidence>
<reference evidence="2" key="1">
    <citation type="journal article" date="2023" name="PLoS Negl. Trop. Dis.">
        <title>A genome sequence for Biomphalaria pfeifferi, the major vector snail for the human-infecting parasite Schistosoma mansoni.</title>
        <authorList>
            <person name="Bu L."/>
            <person name="Lu L."/>
            <person name="Laidemitt M.R."/>
            <person name="Zhang S.M."/>
            <person name="Mutuku M."/>
            <person name="Mkoji G."/>
            <person name="Steinauer M."/>
            <person name="Loker E.S."/>
        </authorList>
    </citation>
    <scope>NUCLEOTIDE SEQUENCE</scope>
    <source>
        <strain evidence="2">KasaAsao</strain>
    </source>
</reference>
<comment type="caution">
    <text evidence="2">The sequence shown here is derived from an EMBL/GenBank/DDBJ whole genome shotgun (WGS) entry which is preliminary data.</text>
</comment>
<evidence type="ECO:0000313" key="3">
    <source>
        <dbReference type="Proteomes" id="UP001233172"/>
    </source>
</evidence>
<gene>
    <name evidence="2" type="ORF">Bpfe_006157</name>
</gene>
<feature type="chain" id="PRO_5042274428" evidence="1">
    <location>
        <begin position="26"/>
        <end position="210"/>
    </location>
</feature>
<dbReference type="EMBL" id="JASAOG010000017">
    <property type="protein sequence ID" value="KAK0064498.1"/>
    <property type="molecule type" value="Genomic_DNA"/>
</dbReference>
<dbReference type="Proteomes" id="UP001233172">
    <property type="component" value="Unassembled WGS sequence"/>
</dbReference>